<accession>A0A6J6PZD7</accession>
<evidence type="ECO:0000256" key="6">
    <source>
        <dbReference type="SAM" id="Phobius"/>
    </source>
</evidence>
<organism evidence="7">
    <name type="scientific">freshwater metagenome</name>
    <dbReference type="NCBI Taxonomy" id="449393"/>
    <lineage>
        <taxon>unclassified sequences</taxon>
        <taxon>metagenomes</taxon>
        <taxon>ecological metagenomes</taxon>
    </lineage>
</organism>
<gene>
    <name evidence="7" type="ORF">UFOPK2399_01434</name>
</gene>
<reference evidence="7" key="1">
    <citation type="submission" date="2020-05" db="EMBL/GenBank/DDBJ databases">
        <authorList>
            <person name="Chiriac C."/>
            <person name="Salcher M."/>
            <person name="Ghai R."/>
            <person name="Kavagutti S V."/>
        </authorList>
    </citation>
    <scope>NUCLEOTIDE SEQUENCE</scope>
</reference>
<sequence length="274" mass="30352">MGQWTVDPLPLVGGAVALVLYAQGFQRLRSRGKQHVGWGRAAIYTLGVVVGVLALVSPIDTIGEEKLLAVHMLQHLLLGDVAPLFIVLGLMGPMSVFLLPADVLRSVGRFRPLRALISFLLRPWVSFWAWVIAMAAWHIPTAYDAAVRHPAVHVAEHWSFVATGLLVWIQILDPSRHRRLSQGMRAVYAGLLLFAGMVLGEVLIAAHPLYAPYFEVPNRPFGWDAAEDQNRAGVLMMAEQVLTFGMVALLLVWGHVEQVEREHFSQPQPPTEKT</sequence>
<keyword evidence="4 6" id="KW-1133">Transmembrane helix</keyword>
<feature type="transmembrane region" description="Helical" evidence="6">
    <location>
        <begin position="157"/>
        <end position="174"/>
    </location>
</feature>
<evidence type="ECO:0000313" key="7">
    <source>
        <dbReference type="EMBL" id="CAB4702185.1"/>
    </source>
</evidence>
<feature type="transmembrane region" description="Helical" evidence="6">
    <location>
        <begin position="6"/>
        <end position="25"/>
    </location>
</feature>
<feature type="transmembrane region" description="Helical" evidence="6">
    <location>
        <begin position="76"/>
        <end position="99"/>
    </location>
</feature>
<keyword evidence="5 6" id="KW-0472">Membrane</keyword>
<evidence type="ECO:0000256" key="5">
    <source>
        <dbReference type="ARBA" id="ARBA00023136"/>
    </source>
</evidence>
<proteinExistence type="predicted"/>
<feature type="transmembrane region" description="Helical" evidence="6">
    <location>
        <begin position="231"/>
        <end position="253"/>
    </location>
</feature>
<feature type="transmembrane region" description="Helical" evidence="6">
    <location>
        <begin position="186"/>
        <end position="211"/>
    </location>
</feature>
<protein>
    <submittedName>
        <fullName evidence="7">Unannotated protein</fullName>
    </submittedName>
</protein>
<feature type="transmembrane region" description="Helical" evidence="6">
    <location>
        <begin position="37"/>
        <end position="56"/>
    </location>
</feature>
<keyword evidence="3 6" id="KW-0812">Transmembrane</keyword>
<dbReference type="EMBL" id="CAEZXP010000004">
    <property type="protein sequence ID" value="CAB4702185.1"/>
    <property type="molecule type" value="Genomic_DNA"/>
</dbReference>
<dbReference type="GO" id="GO:0005886">
    <property type="term" value="C:plasma membrane"/>
    <property type="evidence" value="ECO:0007669"/>
    <property type="project" value="UniProtKB-SubCell"/>
</dbReference>
<comment type="subcellular location">
    <subcellularLocation>
        <location evidence="1">Cell membrane</location>
        <topology evidence="1">Multi-pass membrane protein</topology>
    </subcellularLocation>
</comment>
<name>A0A6J6PZD7_9ZZZZ</name>
<dbReference type="Pfam" id="PF09678">
    <property type="entry name" value="Caa3_CtaG"/>
    <property type="match status" value="1"/>
</dbReference>
<evidence type="ECO:0000256" key="4">
    <source>
        <dbReference type="ARBA" id="ARBA00022989"/>
    </source>
</evidence>
<evidence type="ECO:0000256" key="1">
    <source>
        <dbReference type="ARBA" id="ARBA00004651"/>
    </source>
</evidence>
<keyword evidence="2" id="KW-1003">Cell membrane</keyword>
<dbReference type="AlphaFoldDB" id="A0A6J6PZD7"/>
<evidence type="ECO:0000256" key="3">
    <source>
        <dbReference type="ARBA" id="ARBA00022692"/>
    </source>
</evidence>
<feature type="transmembrane region" description="Helical" evidence="6">
    <location>
        <begin position="119"/>
        <end position="137"/>
    </location>
</feature>
<dbReference type="InterPro" id="IPR019108">
    <property type="entry name" value="Caa3_assmbl_CtaG-rel"/>
</dbReference>
<evidence type="ECO:0000256" key="2">
    <source>
        <dbReference type="ARBA" id="ARBA00022475"/>
    </source>
</evidence>